<evidence type="ECO:0000313" key="1">
    <source>
        <dbReference type="EMBL" id="KIM44186.1"/>
    </source>
</evidence>
<protein>
    <submittedName>
        <fullName evidence="1">Uncharacterized protein</fullName>
    </submittedName>
</protein>
<accession>A0A0C3CK97</accession>
<reference evidence="1 2" key="1">
    <citation type="submission" date="2014-04" db="EMBL/GenBank/DDBJ databases">
        <authorList>
            <consortium name="DOE Joint Genome Institute"/>
            <person name="Kuo A."/>
            <person name="Gay G."/>
            <person name="Dore J."/>
            <person name="Kohler A."/>
            <person name="Nagy L.G."/>
            <person name="Floudas D."/>
            <person name="Copeland A."/>
            <person name="Barry K.W."/>
            <person name="Cichocki N."/>
            <person name="Veneault-Fourrey C."/>
            <person name="LaButti K."/>
            <person name="Lindquist E.A."/>
            <person name="Lipzen A."/>
            <person name="Lundell T."/>
            <person name="Morin E."/>
            <person name="Murat C."/>
            <person name="Sun H."/>
            <person name="Tunlid A."/>
            <person name="Henrissat B."/>
            <person name="Grigoriev I.V."/>
            <person name="Hibbett D.S."/>
            <person name="Martin F."/>
            <person name="Nordberg H.P."/>
            <person name="Cantor M.N."/>
            <person name="Hua S.X."/>
        </authorList>
    </citation>
    <scope>NUCLEOTIDE SEQUENCE [LARGE SCALE GENOMIC DNA]</scope>
    <source>
        <strain evidence="2">h7</strain>
    </source>
</reference>
<dbReference type="AlphaFoldDB" id="A0A0C3CK97"/>
<name>A0A0C3CK97_HEBCY</name>
<sequence>MTSWSWSPKTHTHRFTQKINSALQIQFLVGPDYDRDQVWCTSVNIFLQQRGKGHQEEVNTWWFSVQLYHPLRLITWKQWILADLWDKKRHELEPRVKGLLAAYIFYYEQILDRVLPLQDEDDSDEAHLKKWFELDVTSGDHTRVSLESYICIGDQEGPEYYAVWAEKSADKAALSWGFYEFFSLGRWDKVDEQSKANTFSKVLQWLTGHRHLRWDDNVWQRL</sequence>
<proteinExistence type="predicted"/>
<keyword evidence="2" id="KW-1185">Reference proteome</keyword>
<organism evidence="1 2">
    <name type="scientific">Hebeloma cylindrosporum</name>
    <dbReference type="NCBI Taxonomy" id="76867"/>
    <lineage>
        <taxon>Eukaryota</taxon>
        <taxon>Fungi</taxon>
        <taxon>Dikarya</taxon>
        <taxon>Basidiomycota</taxon>
        <taxon>Agaricomycotina</taxon>
        <taxon>Agaricomycetes</taxon>
        <taxon>Agaricomycetidae</taxon>
        <taxon>Agaricales</taxon>
        <taxon>Agaricineae</taxon>
        <taxon>Hymenogastraceae</taxon>
        <taxon>Hebeloma</taxon>
    </lineage>
</organism>
<dbReference type="Proteomes" id="UP000053424">
    <property type="component" value="Unassembled WGS sequence"/>
</dbReference>
<reference evidence="2" key="2">
    <citation type="submission" date="2015-01" db="EMBL/GenBank/DDBJ databases">
        <title>Evolutionary Origins and Diversification of the Mycorrhizal Mutualists.</title>
        <authorList>
            <consortium name="DOE Joint Genome Institute"/>
            <consortium name="Mycorrhizal Genomics Consortium"/>
            <person name="Kohler A."/>
            <person name="Kuo A."/>
            <person name="Nagy L.G."/>
            <person name="Floudas D."/>
            <person name="Copeland A."/>
            <person name="Barry K.W."/>
            <person name="Cichocki N."/>
            <person name="Veneault-Fourrey C."/>
            <person name="LaButti K."/>
            <person name="Lindquist E.A."/>
            <person name="Lipzen A."/>
            <person name="Lundell T."/>
            <person name="Morin E."/>
            <person name="Murat C."/>
            <person name="Riley R."/>
            <person name="Ohm R."/>
            <person name="Sun H."/>
            <person name="Tunlid A."/>
            <person name="Henrissat B."/>
            <person name="Grigoriev I.V."/>
            <person name="Hibbett D.S."/>
            <person name="Martin F."/>
        </authorList>
    </citation>
    <scope>NUCLEOTIDE SEQUENCE [LARGE SCALE GENOMIC DNA]</scope>
    <source>
        <strain evidence="2">h7</strain>
    </source>
</reference>
<evidence type="ECO:0000313" key="2">
    <source>
        <dbReference type="Proteomes" id="UP000053424"/>
    </source>
</evidence>
<dbReference type="EMBL" id="KN831774">
    <property type="protein sequence ID" value="KIM44186.1"/>
    <property type="molecule type" value="Genomic_DNA"/>
</dbReference>
<dbReference type="HOGENOM" id="CLU_1245519_0_0_1"/>
<gene>
    <name evidence="1" type="ORF">M413DRAFT_443218</name>
</gene>